<dbReference type="PANTHER" id="PTHR35526">
    <property type="entry name" value="ANTI-SIGMA-F FACTOR RSBW-RELATED"/>
    <property type="match status" value="1"/>
</dbReference>
<dbReference type="PANTHER" id="PTHR35526:SF3">
    <property type="entry name" value="ANTI-SIGMA-F FACTOR RSBW"/>
    <property type="match status" value="1"/>
</dbReference>
<dbReference type="Proteomes" id="UP000466445">
    <property type="component" value="Chromosome"/>
</dbReference>
<keyword evidence="4" id="KW-1185">Reference proteome</keyword>
<dbReference type="EMBL" id="AP022595">
    <property type="protein sequence ID" value="BBY60279.1"/>
    <property type="molecule type" value="Genomic_DNA"/>
</dbReference>
<dbReference type="Gene3D" id="3.30.565.10">
    <property type="entry name" value="Histidine kinase-like ATPase, C-terminal domain"/>
    <property type="match status" value="1"/>
</dbReference>
<feature type="domain" description="Histidine kinase/HSP90-like ATPase" evidence="2">
    <location>
        <begin position="23"/>
        <end position="139"/>
    </location>
</feature>
<accession>A0A7I7SVU3</accession>
<dbReference type="KEGG" id="msar:MSAR_34150"/>
<keyword evidence="1" id="KW-0723">Serine/threonine-protein kinase</keyword>
<sequence>MTTPSYPCPSADGDRFIRNDVVANAYNAARVRDEFATWLRARGDLDGGRFSDVVLAVNEALANTAEFAYLNNGGPGTIDVEAVRDGATLTITIADQGRWRESTPANQSRSRGRGIPLMRALSDDLTIDSSALGTTMCLRFEHIYVIRRDDADSILG</sequence>
<evidence type="ECO:0000313" key="4">
    <source>
        <dbReference type="Proteomes" id="UP000466445"/>
    </source>
</evidence>
<evidence type="ECO:0000256" key="1">
    <source>
        <dbReference type="ARBA" id="ARBA00022527"/>
    </source>
</evidence>
<organism evidence="3 4">
    <name type="scientific">Mycolicibacterium sarraceniae</name>
    <dbReference type="NCBI Taxonomy" id="1534348"/>
    <lineage>
        <taxon>Bacteria</taxon>
        <taxon>Bacillati</taxon>
        <taxon>Actinomycetota</taxon>
        <taxon>Actinomycetes</taxon>
        <taxon>Mycobacteriales</taxon>
        <taxon>Mycobacteriaceae</taxon>
        <taxon>Mycolicibacterium</taxon>
    </lineage>
</organism>
<evidence type="ECO:0000259" key="2">
    <source>
        <dbReference type="Pfam" id="PF13581"/>
    </source>
</evidence>
<keyword evidence="1" id="KW-0418">Kinase</keyword>
<dbReference type="InterPro" id="IPR050267">
    <property type="entry name" value="Anti-sigma-factor_SerPK"/>
</dbReference>
<proteinExistence type="predicted"/>
<dbReference type="RefSeq" id="WP_163698752.1">
    <property type="nucleotide sequence ID" value="NZ_AP022595.1"/>
</dbReference>
<protein>
    <submittedName>
        <fullName evidence="3">Anti-sigma regulatory factor</fullName>
    </submittedName>
</protein>
<gene>
    <name evidence="3" type="ORF">MSAR_34150</name>
</gene>
<dbReference type="SUPFAM" id="SSF55874">
    <property type="entry name" value="ATPase domain of HSP90 chaperone/DNA topoisomerase II/histidine kinase"/>
    <property type="match status" value="1"/>
</dbReference>
<keyword evidence="1" id="KW-0808">Transferase</keyword>
<dbReference type="InterPro" id="IPR036890">
    <property type="entry name" value="HATPase_C_sf"/>
</dbReference>
<dbReference type="Pfam" id="PF13581">
    <property type="entry name" value="HATPase_c_2"/>
    <property type="match status" value="1"/>
</dbReference>
<dbReference type="InterPro" id="IPR003594">
    <property type="entry name" value="HATPase_dom"/>
</dbReference>
<dbReference type="CDD" id="cd16936">
    <property type="entry name" value="HATPase_RsbW-like"/>
    <property type="match status" value="1"/>
</dbReference>
<evidence type="ECO:0000313" key="3">
    <source>
        <dbReference type="EMBL" id="BBY60279.1"/>
    </source>
</evidence>
<reference evidence="3 4" key="1">
    <citation type="journal article" date="2019" name="Emerg. Microbes Infect.">
        <title>Comprehensive subspecies identification of 175 nontuberculous mycobacteria species based on 7547 genomic profiles.</title>
        <authorList>
            <person name="Matsumoto Y."/>
            <person name="Kinjo T."/>
            <person name="Motooka D."/>
            <person name="Nabeya D."/>
            <person name="Jung N."/>
            <person name="Uechi K."/>
            <person name="Horii T."/>
            <person name="Iida T."/>
            <person name="Fujita J."/>
            <person name="Nakamura S."/>
        </authorList>
    </citation>
    <scope>NUCLEOTIDE SEQUENCE [LARGE SCALE GENOMIC DNA]</scope>
    <source>
        <strain evidence="3 4">JCM 30395</strain>
    </source>
</reference>
<dbReference type="GO" id="GO:0004674">
    <property type="term" value="F:protein serine/threonine kinase activity"/>
    <property type="evidence" value="ECO:0007669"/>
    <property type="project" value="UniProtKB-KW"/>
</dbReference>
<name>A0A7I7SVU3_9MYCO</name>
<dbReference type="AlphaFoldDB" id="A0A7I7SVU3"/>